<dbReference type="Proteomes" id="UP001327219">
    <property type="component" value="Plasmid unnamed1"/>
</dbReference>
<name>A0ABZ0UMJ8_9RICK</name>
<keyword evidence="2" id="KW-0614">Plasmid</keyword>
<dbReference type="PANTHER" id="PTHR34631">
    <property type="match status" value="1"/>
</dbReference>
<dbReference type="EMBL" id="CP110821">
    <property type="protein sequence ID" value="WPX97390.1"/>
    <property type="molecule type" value="Genomic_DNA"/>
</dbReference>
<evidence type="ECO:0000313" key="2">
    <source>
        <dbReference type="EMBL" id="WPX97390.1"/>
    </source>
</evidence>
<gene>
    <name evidence="2" type="ORF">Bandiella_01540</name>
</gene>
<reference evidence="2 3" key="1">
    <citation type="submission" date="2022-11" db="EMBL/GenBank/DDBJ databases">
        <title>Host association and intracellularity evolved multiple times independently in the Rickettsiales.</title>
        <authorList>
            <person name="Castelli M."/>
            <person name="Nardi T."/>
            <person name="Gammuto L."/>
            <person name="Bellinzona G."/>
            <person name="Sabaneyeva E."/>
            <person name="Potekhin A."/>
            <person name="Serra V."/>
            <person name="Petroni G."/>
            <person name="Sassera D."/>
        </authorList>
    </citation>
    <scope>NUCLEOTIDE SEQUENCE [LARGE SCALE GENOMIC DNA]</scope>
    <source>
        <strain evidence="2 3">NDG2</strain>
        <plasmid evidence="2 3">unnamed1</plasmid>
    </source>
</reference>
<accession>A0ABZ0UMJ8</accession>
<geneLocation type="plasmid" evidence="2 3">
    <name>unnamed1</name>
</geneLocation>
<keyword evidence="3" id="KW-1185">Reference proteome</keyword>
<protein>
    <submittedName>
        <fullName evidence="2">IS5 family transposase</fullName>
    </submittedName>
</protein>
<sequence>MFNLRLRQTEGFVKAILKLMKVELEVPDYTTVSRRIRELAVEFIFQKPKGAINMIIDSTGIKVVGEQEWIKHKHEGRFRKIWRKLHISVTDDGNIIAGEVTTLRESDIGVAPK</sequence>
<dbReference type="PANTHER" id="PTHR34631:SF3">
    <property type="entry name" value="ISSOD12 TRANSPOSASE TNPA_ISSOD12"/>
    <property type="match status" value="1"/>
</dbReference>
<feature type="domain" description="Transposase DDE" evidence="1">
    <location>
        <begin position="1"/>
        <end position="66"/>
    </location>
</feature>
<evidence type="ECO:0000259" key="1">
    <source>
        <dbReference type="Pfam" id="PF13737"/>
    </source>
</evidence>
<proteinExistence type="predicted"/>
<evidence type="ECO:0000313" key="3">
    <source>
        <dbReference type="Proteomes" id="UP001327219"/>
    </source>
</evidence>
<dbReference type="InterPro" id="IPR053172">
    <property type="entry name" value="Tn903_transposase"/>
</dbReference>
<dbReference type="InterPro" id="IPR025668">
    <property type="entry name" value="Tnp_DDE_dom"/>
</dbReference>
<organism evidence="2 3">
    <name type="scientific">Candidatus Bandiella euplotis</name>
    <dbReference type="NCBI Taxonomy" id="1664265"/>
    <lineage>
        <taxon>Bacteria</taxon>
        <taxon>Pseudomonadati</taxon>
        <taxon>Pseudomonadota</taxon>
        <taxon>Alphaproteobacteria</taxon>
        <taxon>Rickettsiales</taxon>
        <taxon>Candidatus Midichloriaceae</taxon>
        <taxon>Candidatus Bandiella</taxon>
    </lineage>
</organism>
<dbReference type="Pfam" id="PF13737">
    <property type="entry name" value="DDE_Tnp_1_5"/>
    <property type="match status" value="1"/>
</dbReference>